<protein>
    <submittedName>
        <fullName evidence="2">Cytochrome c oxidase subunit I</fullName>
    </submittedName>
</protein>
<feature type="transmembrane region" description="Helical" evidence="1">
    <location>
        <begin position="78"/>
        <end position="98"/>
    </location>
</feature>
<sequence length="272" mass="29524">MSDKSPSYGLLSQTSGIEETKSARFQRHLPASIGFQWLKAGWQDLFHRPMPSLAYGLGIFLLSLAAVAMLALYGRDYILFPALAGFMIIAPLLAIGLYEKSRNREAGRDTSLREMLLVKPAAGPQVLFTGVLLSLLMLLWMRSAVLIYALFFGVRPFPGLPHITAFLLTEPVGWIILGVGTAVGGLFASFAFAISVFAIPMLLDRKVDALTAMGTSTALVWNNLAPMIVWGAIVLALFILCAATGLIGLIVIFPWLGHATWHAYRAVSDTQA</sequence>
<name>A0A086PDJ2_SPHHM</name>
<keyword evidence="1" id="KW-0472">Membrane</keyword>
<feature type="transmembrane region" description="Helical" evidence="1">
    <location>
        <begin position="224"/>
        <end position="256"/>
    </location>
</feature>
<keyword evidence="1" id="KW-0812">Transmembrane</keyword>
<feature type="transmembrane region" description="Helical" evidence="1">
    <location>
        <begin position="53"/>
        <end position="72"/>
    </location>
</feature>
<evidence type="ECO:0000313" key="3">
    <source>
        <dbReference type="Proteomes" id="UP000024284"/>
    </source>
</evidence>
<accession>A0A086PDJ2</accession>
<feature type="transmembrane region" description="Helical" evidence="1">
    <location>
        <begin position="126"/>
        <end position="152"/>
    </location>
</feature>
<dbReference type="eggNOG" id="COG5473">
    <property type="taxonomic scope" value="Bacteria"/>
</dbReference>
<feature type="transmembrane region" description="Helical" evidence="1">
    <location>
        <begin position="172"/>
        <end position="203"/>
    </location>
</feature>
<comment type="caution">
    <text evidence="2">The sequence shown here is derived from an EMBL/GenBank/DDBJ whole genome shotgun (WGS) entry which is preliminary data.</text>
</comment>
<dbReference type="AlphaFoldDB" id="A0A086PDJ2"/>
<proteinExistence type="predicted"/>
<keyword evidence="1" id="KW-1133">Transmembrane helix</keyword>
<gene>
    <name evidence="2" type="ORF">BV98_000657</name>
</gene>
<reference evidence="2" key="1">
    <citation type="submission" date="2014-08" db="EMBL/GenBank/DDBJ databases">
        <title>Draft genome sequences of Sphingobium herbicidovorans.</title>
        <authorList>
            <person name="Gan H.M."/>
            <person name="Gan H.Y."/>
            <person name="Savka M.A."/>
        </authorList>
    </citation>
    <scope>NUCLEOTIDE SEQUENCE [LARGE SCALE GENOMIC DNA]</scope>
    <source>
        <strain evidence="2">NBRC 16415</strain>
    </source>
</reference>
<dbReference type="InterPro" id="IPR018692">
    <property type="entry name" value="DUF2189"/>
</dbReference>
<dbReference type="RefSeq" id="WP_004212715.1">
    <property type="nucleotide sequence ID" value="NZ_BCZD01000020.1"/>
</dbReference>
<dbReference type="PATRIC" id="fig|1219045.3.peg.672"/>
<dbReference type="EMBL" id="JFZA02000003">
    <property type="protein sequence ID" value="KFG91460.1"/>
    <property type="molecule type" value="Genomic_DNA"/>
</dbReference>
<keyword evidence="3" id="KW-1185">Reference proteome</keyword>
<evidence type="ECO:0000313" key="2">
    <source>
        <dbReference type="EMBL" id="KFG91460.1"/>
    </source>
</evidence>
<dbReference type="STRING" id="76947.GCA_002080435_03665"/>
<dbReference type="Pfam" id="PF09955">
    <property type="entry name" value="DUF2189"/>
    <property type="match status" value="1"/>
</dbReference>
<evidence type="ECO:0000256" key="1">
    <source>
        <dbReference type="SAM" id="Phobius"/>
    </source>
</evidence>
<dbReference type="Proteomes" id="UP000024284">
    <property type="component" value="Unassembled WGS sequence"/>
</dbReference>
<organism evidence="2 3">
    <name type="scientific">Sphingobium herbicidovorans (strain ATCC 700291 / DSM 11019 / CCUG 56400 / KCTC 2939 / LMG 18315 / NBRC 16415 / MH)</name>
    <name type="common">Sphingomonas herbicidovorans</name>
    <dbReference type="NCBI Taxonomy" id="1219045"/>
    <lineage>
        <taxon>Bacteria</taxon>
        <taxon>Pseudomonadati</taxon>
        <taxon>Pseudomonadota</taxon>
        <taxon>Alphaproteobacteria</taxon>
        <taxon>Sphingomonadales</taxon>
        <taxon>Sphingomonadaceae</taxon>
        <taxon>Sphingobium</taxon>
    </lineage>
</organism>
<dbReference type="OrthoDB" id="9809543at2"/>